<reference evidence="1" key="1">
    <citation type="journal article" date="2014" name="Front. Microbiol.">
        <title>High frequency of phylogenetically diverse reductive dehalogenase-homologous genes in deep subseafloor sedimentary metagenomes.</title>
        <authorList>
            <person name="Kawai M."/>
            <person name="Futagami T."/>
            <person name="Toyoda A."/>
            <person name="Takaki Y."/>
            <person name="Nishi S."/>
            <person name="Hori S."/>
            <person name="Arai W."/>
            <person name="Tsubouchi T."/>
            <person name="Morono Y."/>
            <person name="Uchiyama I."/>
            <person name="Ito T."/>
            <person name="Fujiyama A."/>
            <person name="Inagaki F."/>
            <person name="Takami H."/>
        </authorList>
    </citation>
    <scope>NUCLEOTIDE SEQUENCE</scope>
    <source>
        <strain evidence="1">Expedition CK06-06</strain>
    </source>
</reference>
<gene>
    <name evidence="1" type="ORF">S03H2_70350</name>
</gene>
<protein>
    <submittedName>
        <fullName evidence="1">Uncharacterized protein</fullName>
    </submittedName>
</protein>
<evidence type="ECO:0000313" key="1">
    <source>
        <dbReference type="EMBL" id="GAH92956.1"/>
    </source>
</evidence>
<accession>X1JE46</accession>
<name>X1JE46_9ZZZZ</name>
<dbReference type="AlphaFoldDB" id="X1JE46"/>
<proteinExistence type="predicted"/>
<sequence>MFIRAPRCCETARPTGVPGKSLDPAGPFDPAGAFVWAADPGKTDKALALSGPIW</sequence>
<comment type="caution">
    <text evidence="1">The sequence shown here is derived from an EMBL/GenBank/DDBJ whole genome shotgun (WGS) entry which is preliminary data.</text>
</comment>
<organism evidence="1">
    <name type="scientific">marine sediment metagenome</name>
    <dbReference type="NCBI Taxonomy" id="412755"/>
    <lineage>
        <taxon>unclassified sequences</taxon>
        <taxon>metagenomes</taxon>
        <taxon>ecological metagenomes</taxon>
    </lineage>
</organism>
<dbReference type="EMBL" id="BARU01046727">
    <property type="protein sequence ID" value="GAH92956.1"/>
    <property type="molecule type" value="Genomic_DNA"/>
</dbReference>